<reference evidence="1" key="1">
    <citation type="submission" date="2017-08" db="EMBL/GenBank/DDBJ databases">
        <authorList>
            <person name="Polle J.E."/>
            <person name="Barry K."/>
            <person name="Cushman J."/>
            <person name="Schmutz J."/>
            <person name="Tran D."/>
            <person name="Hathwaick L.T."/>
            <person name="Yim W.C."/>
            <person name="Jenkins J."/>
            <person name="Mckie-Krisberg Z.M."/>
            <person name="Prochnik S."/>
            <person name="Lindquist E."/>
            <person name="Dockter R.B."/>
            <person name="Adam C."/>
            <person name="Molina H."/>
            <person name="Bunkerborg J."/>
            <person name="Jin E."/>
            <person name="Buchheim M."/>
            <person name="Magnuson J."/>
        </authorList>
    </citation>
    <scope>NUCLEOTIDE SEQUENCE</scope>
    <source>
        <strain evidence="1">CCAP 19/18</strain>
    </source>
</reference>
<evidence type="ECO:0000313" key="2">
    <source>
        <dbReference type="Proteomes" id="UP000815325"/>
    </source>
</evidence>
<name>A0ABQ7FUB6_DUNSA</name>
<dbReference type="Proteomes" id="UP000815325">
    <property type="component" value="Unassembled WGS sequence"/>
</dbReference>
<accession>A0ABQ7FUB6</accession>
<evidence type="ECO:0008006" key="3">
    <source>
        <dbReference type="Google" id="ProtNLM"/>
    </source>
</evidence>
<comment type="caution">
    <text evidence="1">The sequence shown here is derived from an EMBL/GenBank/DDBJ whole genome shotgun (WGS) entry which is preliminary data.</text>
</comment>
<dbReference type="EMBL" id="MU071510">
    <property type="protein sequence ID" value="KAF5826009.1"/>
    <property type="molecule type" value="Genomic_DNA"/>
</dbReference>
<protein>
    <recommendedName>
        <fullName evidence="3">Encoded protein</fullName>
    </recommendedName>
</protein>
<evidence type="ECO:0000313" key="1">
    <source>
        <dbReference type="EMBL" id="KAF5826009.1"/>
    </source>
</evidence>
<sequence>MSITCVASPFSPLSTARADPPHLPAPKAHLSCTLAAVQHILLLLLPEQIPACDLRHPPHPRLPSSKVH</sequence>
<keyword evidence="2" id="KW-1185">Reference proteome</keyword>
<proteinExistence type="predicted"/>
<gene>
    <name evidence="1" type="ORF">DUNSADRAFT_5399</name>
</gene>
<organism evidence="1 2">
    <name type="scientific">Dunaliella salina</name>
    <name type="common">Green alga</name>
    <name type="synonym">Protococcus salinus</name>
    <dbReference type="NCBI Taxonomy" id="3046"/>
    <lineage>
        <taxon>Eukaryota</taxon>
        <taxon>Viridiplantae</taxon>
        <taxon>Chlorophyta</taxon>
        <taxon>core chlorophytes</taxon>
        <taxon>Chlorophyceae</taxon>
        <taxon>CS clade</taxon>
        <taxon>Chlamydomonadales</taxon>
        <taxon>Dunaliellaceae</taxon>
        <taxon>Dunaliella</taxon>
    </lineage>
</organism>